<keyword evidence="5" id="KW-1185">Reference proteome</keyword>
<dbReference type="RefSeq" id="WP_182688830.1">
    <property type="nucleotide sequence ID" value="NZ_JACHTF010000023.1"/>
</dbReference>
<evidence type="ECO:0000259" key="3">
    <source>
        <dbReference type="SMART" id="SM00824"/>
    </source>
</evidence>
<evidence type="ECO:0000256" key="2">
    <source>
        <dbReference type="ARBA" id="ARBA00022801"/>
    </source>
</evidence>
<dbReference type="Pfam" id="PF00975">
    <property type="entry name" value="Thioesterase"/>
    <property type="match status" value="1"/>
</dbReference>
<protein>
    <submittedName>
        <fullName evidence="4">Thioesterase</fullName>
    </submittedName>
</protein>
<proteinExistence type="inferred from homology"/>
<accession>A0A7W3TPG0</accession>
<dbReference type="InterPro" id="IPR001031">
    <property type="entry name" value="Thioesterase"/>
</dbReference>
<organism evidence="4 5">
    <name type="scientific">Marilutibacter spongiae</name>
    <dbReference type="NCBI Taxonomy" id="2025720"/>
    <lineage>
        <taxon>Bacteria</taxon>
        <taxon>Pseudomonadati</taxon>
        <taxon>Pseudomonadota</taxon>
        <taxon>Gammaproteobacteria</taxon>
        <taxon>Lysobacterales</taxon>
        <taxon>Lysobacteraceae</taxon>
        <taxon>Marilutibacter</taxon>
    </lineage>
</organism>
<keyword evidence="2" id="KW-0378">Hydrolase</keyword>
<dbReference type="GO" id="GO:0016787">
    <property type="term" value="F:hydrolase activity"/>
    <property type="evidence" value="ECO:0007669"/>
    <property type="project" value="UniProtKB-KW"/>
</dbReference>
<dbReference type="EMBL" id="JACHTF010000023">
    <property type="protein sequence ID" value="MBB1062077.1"/>
    <property type="molecule type" value="Genomic_DNA"/>
</dbReference>
<dbReference type="GO" id="GO:0008610">
    <property type="term" value="P:lipid biosynthetic process"/>
    <property type="evidence" value="ECO:0007669"/>
    <property type="project" value="TreeGrafter"/>
</dbReference>
<evidence type="ECO:0000313" key="5">
    <source>
        <dbReference type="Proteomes" id="UP000523196"/>
    </source>
</evidence>
<dbReference type="SUPFAM" id="SSF53474">
    <property type="entry name" value="alpha/beta-Hydrolases"/>
    <property type="match status" value="1"/>
</dbReference>
<dbReference type="InterPro" id="IPR029058">
    <property type="entry name" value="AB_hydrolase_fold"/>
</dbReference>
<evidence type="ECO:0000313" key="4">
    <source>
        <dbReference type="EMBL" id="MBB1062077.1"/>
    </source>
</evidence>
<dbReference type="InterPro" id="IPR012223">
    <property type="entry name" value="TEII"/>
</dbReference>
<dbReference type="SMART" id="SM00824">
    <property type="entry name" value="PKS_TE"/>
    <property type="match status" value="1"/>
</dbReference>
<dbReference type="Proteomes" id="UP000523196">
    <property type="component" value="Unassembled WGS sequence"/>
</dbReference>
<gene>
    <name evidence="4" type="ORF">H4F98_16000</name>
</gene>
<reference evidence="4 5" key="1">
    <citation type="submission" date="2020-08" db="EMBL/GenBank/DDBJ databases">
        <authorList>
            <person name="Xu S."/>
            <person name="Li A."/>
        </authorList>
    </citation>
    <scope>NUCLEOTIDE SEQUENCE [LARGE SCALE GENOMIC DNA]</scope>
    <source>
        <strain evidence="4 5">119BY6-57</strain>
    </source>
</reference>
<dbReference type="Gene3D" id="3.40.50.1820">
    <property type="entry name" value="alpha/beta hydrolase"/>
    <property type="match status" value="1"/>
</dbReference>
<comment type="caution">
    <text evidence="4">The sequence shown here is derived from an EMBL/GenBank/DDBJ whole genome shotgun (WGS) entry which is preliminary data.</text>
</comment>
<evidence type="ECO:0000256" key="1">
    <source>
        <dbReference type="ARBA" id="ARBA00007169"/>
    </source>
</evidence>
<dbReference type="PANTHER" id="PTHR11487">
    <property type="entry name" value="THIOESTERASE"/>
    <property type="match status" value="1"/>
</dbReference>
<dbReference type="InterPro" id="IPR020802">
    <property type="entry name" value="TesA-like"/>
</dbReference>
<comment type="similarity">
    <text evidence="1">Belongs to the thioesterase family.</text>
</comment>
<feature type="domain" description="Thioesterase TesA-like" evidence="3">
    <location>
        <begin position="20"/>
        <end position="239"/>
    </location>
</feature>
<dbReference type="PANTHER" id="PTHR11487:SF0">
    <property type="entry name" value="S-ACYL FATTY ACID SYNTHASE THIOESTERASE, MEDIUM CHAIN"/>
    <property type="match status" value="1"/>
</dbReference>
<sequence length="255" mass="28011">MKNPWLVPISIGPFTDHRLFCFPYAGGSAHVFRTWGPLLPPAVDVIAIQSPGKGSRLIERPCQTVEEVVDGVVDAIEPYLDECPFSFFGHSNGALIAFELSHALRARGLPAPTHLNLSASPAPWTRKPERNCAHLDDAGFIEHLRELDGTPPGVLDNAELLEILLPGLRADFSLGETYRYAHPAKLDVPTTVFHGEEDAIEAGQIEAWQEAIAPRIRMEPIAGGHFFVHSHAERLTGLLSRQLQRDIARTMPSPA</sequence>
<name>A0A7W3TPG0_9GAMM</name>
<dbReference type="AlphaFoldDB" id="A0A7W3TPG0"/>